<evidence type="ECO:0000313" key="4">
    <source>
        <dbReference type="Proteomes" id="UP000325081"/>
    </source>
</evidence>
<evidence type="ECO:0000259" key="2">
    <source>
        <dbReference type="Pfam" id="PF08646"/>
    </source>
</evidence>
<reference evidence="4" key="1">
    <citation type="journal article" date="2019" name="Curr. Biol.">
        <title>Genome Sequence of Striga asiatica Provides Insight into the Evolution of Plant Parasitism.</title>
        <authorList>
            <person name="Yoshida S."/>
            <person name="Kim S."/>
            <person name="Wafula E.K."/>
            <person name="Tanskanen J."/>
            <person name="Kim Y.M."/>
            <person name="Honaas L."/>
            <person name="Yang Z."/>
            <person name="Spallek T."/>
            <person name="Conn C.E."/>
            <person name="Ichihashi Y."/>
            <person name="Cheong K."/>
            <person name="Cui S."/>
            <person name="Der J.P."/>
            <person name="Gundlach H."/>
            <person name="Jiao Y."/>
            <person name="Hori C."/>
            <person name="Ishida J.K."/>
            <person name="Kasahara H."/>
            <person name="Kiba T."/>
            <person name="Kim M.S."/>
            <person name="Koo N."/>
            <person name="Laohavisit A."/>
            <person name="Lee Y.H."/>
            <person name="Lumba S."/>
            <person name="McCourt P."/>
            <person name="Mortimer J.C."/>
            <person name="Mutuku J.M."/>
            <person name="Nomura T."/>
            <person name="Sasaki-Sekimoto Y."/>
            <person name="Seto Y."/>
            <person name="Wang Y."/>
            <person name="Wakatake T."/>
            <person name="Sakakibara H."/>
            <person name="Demura T."/>
            <person name="Yamaguchi S."/>
            <person name="Yoneyama K."/>
            <person name="Manabe R.I."/>
            <person name="Nelson D.C."/>
            <person name="Schulman A.H."/>
            <person name="Timko M.P."/>
            <person name="dePamphilis C.W."/>
            <person name="Choi D."/>
            <person name="Shirasu K."/>
        </authorList>
    </citation>
    <scope>NUCLEOTIDE SEQUENCE [LARGE SCALE GENOMIC DNA]</scope>
    <source>
        <strain evidence="4">cv. UVA1</strain>
    </source>
</reference>
<dbReference type="InterPro" id="IPR013955">
    <property type="entry name" value="Rep_factor-A_C"/>
</dbReference>
<proteinExistence type="predicted"/>
<feature type="compositionally biased region" description="Polar residues" evidence="1">
    <location>
        <begin position="482"/>
        <end position="510"/>
    </location>
</feature>
<comment type="caution">
    <text evidence="3">The sequence shown here is derived from an EMBL/GenBank/DDBJ whole genome shotgun (WGS) entry which is preliminary data.</text>
</comment>
<dbReference type="Gene3D" id="2.40.50.140">
    <property type="entry name" value="Nucleic acid-binding proteins"/>
    <property type="match status" value="3"/>
</dbReference>
<organism evidence="3 4">
    <name type="scientific">Striga asiatica</name>
    <name type="common">Asiatic witchweed</name>
    <name type="synonym">Buchnera asiatica</name>
    <dbReference type="NCBI Taxonomy" id="4170"/>
    <lineage>
        <taxon>Eukaryota</taxon>
        <taxon>Viridiplantae</taxon>
        <taxon>Streptophyta</taxon>
        <taxon>Embryophyta</taxon>
        <taxon>Tracheophyta</taxon>
        <taxon>Spermatophyta</taxon>
        <taxon>Magnoliopsida</taxon>
        <taxon>eudicotyledons</taxon>
        <taxon>Gunneridae</taxon>
        <taxon>Pentapetalae</taxon>
        <taxon>asterids</taxon>
        <taxon>lamiids</taxon>
        <taxon>Lamiales</taxon>
        <taxon>Orobanchaceae</taxon>
        <taxon>Buchnereae</taxon>
        <taxon>Striga</taxon>
    </lineage>
</organism>
<dbReference type="PANTHER" id="PTHR47165">
    <property type="entry name" value="OS03G0429900 PROTEIN"/>
    <property type="match status" value="1"/>
</dbReference>
<dbReference type="OrthoDB" id="1740937at2759"/>
<dbReference type="Pfam" id="PF08646">
    <property type="entry name" value="Rep_fac-A_C"/>
    <property type="match status" value="1"/>
</dbReference>
<dbReference type="EMBL" id="BKCP01006848">
    <property type="protein sequence ID" value="GER44155.1"/>
    <property type="molecule type" value="Genomic_DNA"/>
</dbReference>
<accession>A0A5A7QFT8</accession>
<dbReference type="Proteomes" id="UP000325081">
    <property type="component" value="Unassembled WGS sequence"/>
</dbReference>
<name>A0A5A7QFT8_STRAF</name>
<evidence type="ECO:0000313" key="3">
    <source>
        <dbReference type="EMBL" id="GER44155.1"/>
    </source>
</evidence>
<evidence type="ECO:0000256" key="1">
    <source>
        <dbReference type="SAM" id="MobiDB-lite"/>
    </source>
</evidence>
<dbReference type="AlphaFoldDB" id="A0A5A7QFT8"/>
<feature type="domain" description="Replication factor A C-terminal" evidence="2">
    <location>
        <begin position="291"/>
        <end position="406"/>
    </location>
</feature>
<dbReference type="InterPro" id="IPR012340">
    <property type="entry name" value="NA-bd_OB-fold"/>
</dbReference>
<dbReference type="PANTHER" id="PTHR47165:SF4">
    <property type="entry name" value="OS03G0429900 PROTEIN"/>
    <property type="match status" value="1"/>
</dbReference>
<keyword evidence="4" id="KW-1185">Reference proteome</keyword>
<keyword evidence="3" id="KW-0238">DNA-binding</keyword>
<gene>
    <name evidence="3" type="ORF">STAS_21041</name>
</gene>
<sequence>MSRTYLPISQITDETRNWTALIQVVERAPIQTSKSDSHVPYRRYLFTDGEGTKVAAVVYKAAIEEFDGLLLPYKRYYLTGAKVRPETPLYQVGPYEFNWLLHKKTLVEEFQEEMPPQLPCQIEIHTFADLHKYADTENPRNLLGVVVHAFPVKSVGQKNTARELVIINEEEKPVLLTLWNQFETEDDVGQHLANTVLAGNIILSMRIRVTTFNGLSLSTKTGTCLMINPPIVAADRLKQWYADNKATVMKLVEEGMYKDTDKLFPYPSSSEIVTVQRAIASIRYTKTCWVAGYLKYLGDNRSLWTATCNNCRKNYNVPPNTPVKCRSCKEDTLVEARCRLPIAIEDETGNIHAMLYDSDAEQVIPFNGTDLYQAEQQKVDLTAQIAAAMSGRRVVCFIKHYESTHHTVLKLYTIDGVRTDKNLLQPRELAKEESDSASTKITDKELFSPTLKNVLDSLTPAREKPTTIVGSGSTAKKRITFDSHQSSTSGTTIPSTNIPESSAQQTQQPSKICDASPTKKSRPKMD</sequence>
<dbReference type="SUPFAM" id="SSF50249">
    <property type="entry name" value="Nucleic acid-binding proteins"/>
    <property type="match status" value="3"/>
</dbReference>
<feature type="region of interest" description="Disordered" evidence="1">
    <location>
        <begin position="463"/>
        <end position="526"/>
    </location>
</feature>
<dbReference type="GO" id="GO:0003677">
    <property type="term" value="F:DNA binding"/>
    <property type="evidence" value="ECO:0007669"/>
    <property type="project" value="UniProtKB-KW"/>
</dbReference>
<dbReference type="CDD" id="cd04475">
    <property type="entry name" value="RPA1_DBD_B"/>
    <property type="match status" value="1"/>
</dbReference>
<protein>
    <submittedName>
        <fullName evidence="3">Replication protein A 70 kDa DNA-binding subunit B</fullName>
    </submittedName>
</protein>